<gene>
    <name evidence="1" type="ORF">CDL12_10544</name>
</gene>
<sequence>MFSQGQAGEWRFFSGSMEFIHEMKTPTMCYSCFRSITP</sequence>
<protein>
    <submittedName>
        <fullName evidence="1">Uncharacterized protein</fullName>
    </submittedName>
</protein>
<evidence type="ECO:0000313" key="1">
    <source>
        <dbReference type="EMBL" id="PIN16813.1"/>
    </source>
</evidence>
<organism evidence="1 2">
    <name type="scientific">Handroanthus impetiginosus</name>
    <dbReference type="NCBI Taxonomy" id="429701"/>
    <lineage>
        <taxon>Eukaryota</taxon>
        <taxon>Viridiplantae</taxon>
        <taxon>Streptophyta</taxon>
        <taxon>Embryophyta</taxon>
        <taxon>Tracheophyta</taxon>
        <taxon>Spermatophyta</taxon>
        <taxon>Magnoliopsida</taxon>
        <taxon>eudicotyledons</taxon>
        <taxon>Gunneridae</taxon>
        <taxon>Pentapetalae</taxon>
        <taxon>asterids</taxon>
        <taxon>lamiids</taxon>
        <taxon>Lamiales</taxon>
        <taxon>Bignoniaceae</taxon>
        <taxon>Crescentiina</taxon>
        <taxon>Tabebuia alliance</taxon>
        <taxon>Handroanthus</taxon>
    </lineage>
</organism>
<reference evidence="2" key="1">
    <citation type="journal article" date="2018" name="Gigascience">
        <title>Genome assembly of the Pink Ipe (Handroanthus impetiginosus, Bignoniaceae), a highly valued, ecologically keystone Neotropical timber forest tree.</title>
        <authorList>
            <person name="Silva-Junior O.B."/>
            <person name="Grattapaglia D."/>
            <person name="Novaes E."/>
            <person name="Collevatti R.G."/>
        </authorList>
    </citation>
    <scope>NUCLEOTIDE SEQUENCE [LARGE SCALE GENOMIC DNA]</scope>
    <source>
        <strain evidence="2">cv. UFG-1</strain>
    </source>
</reference>
<dbReference type="Proteomes" id="UP000231279">
    <property type="component" value="Unassembled WGS sequence"/>
</dbReference>
<name>A0A2G9HHB3_9LAMI</name>
<proteinExistence type="predicted"/>
<dbReference type="EMBL" id="NKXS01001794">
    <property type="protein sequence ID" value="PIN16813.1"/>
    <property type="molecule type" value="Genomic_DNA"/>
</dbReference>
<comment type="caution">
    <text evidence="1">The sequence shown here is derived from an EMBL/GenBank/DDBJ whole genome shotgun (WGS) entry which is preliminary data.</text>
</comment>
<keyword evidence="2" id="KW-1185">Reference proteome</keyword>
<dbReference type="AlphaFoldDB" id="A0A2G9HHB3"/>
<evidence type="ECO:0000313" key="2">
    <source>
        <dbReference type="Proteomes" id="UP000231279"/>
    </source>
</evidence>
<accession>A0A2G9HHB3</accession>